<gene>
    <name evidence="2" type="ORF">HanXRQr2_Chr08g0336261</name>
</gene>
<organism evidence="2 3">
    <name type="scientific">Helianthus annuus</name>
    <name type="common">Common sunflower</name>
    <dbReference type="NCBI Taxonomy" id="4232"/>
    <lineage>
        <taxon>Eukaryota</taxon>
        <taxon>Viridiplantae</taxon>
        <taxon>Streptophyta</taxon>
        <taxon>Embryophyta</taxon>
        <taxon>Tracheophyta</taxon>
        <taxon>Spermatophyta</taxon>
        <taxon>Magnoliopsida</taxon>
        <taxon>eudicotyledons</taxon>
        <taxon>Gunneridae</taxon>
        <taxon>Pentapetalae</taxon>
        <taxon>asterids</taxon>
        <taxon>campanulids</taxon>
        <taxon>Asterales</taxon>
        <taxon>Asteraceae</taxon>
        <taxon>Asteroideae</taxon>
        <taxon>Heliantheae alliance</taxon>
        <taxon>Heliantheae</taxon>
        <taxon>Helianthus</taxon>
    </lineage>
</organism>
<accession>A0A9K3IE01</accession>
<dbReference type="Gramene" id="mRNA:HanXRQr2_Chr08g0336261">
    <property type="protein sequence ID" value="CDS:HanXRQr2_Chr08g0336261.1"/>
    <property type="gene ID" value="HanXRQr2_Chr08g0336261"/>
</dbReference>
<dbReference type="EMBL" id="MNCJ02000323">
    <property type="protein sequence ID" value="KAF5795144.1"/>
    <property type="molecule type" value="Genomic_DNA"/>
</dbReference>
<dbReference type="AlphaFoldDB" id="A0A9K3IE01"/>
<feature type="region of interest" description="Disordered" evidence="1">
    <location>
        <begin position="165"/>
        <end position="188"/>
    </location>
</feature>
<name>A0A9K3IE01_HELAN</name>
<dbReference type="Proteomes" id="UP000215914">
    <property type="component" value="Unassembled WGS sequence"/>
</dbReference>
<evidence type="ECO:0000256" key="1">
    <source>
        <dbReference type="SAM" id="MobiDB-lite"/>
    </source>
</evidence>
<reference evidence="2" key="1">
    <citation type="journal article" date="2017" name="Nature">
        <title>The sunflower genome provides insights into oil metabolism, flowering and Asterid evolution.</title>
        <authorList>
            <person name="Badouin H."/>
            <person name="Gouzy J."/>
            <person name="Grassa C.J."/>
            <person name="Murat F."/>
            <person name="Staton S.E."/>
            <person name="Cottret L."/>
            <person name="Lelandais-Briere C."/>
            <person name="Owens G.L."/>
            <person name="Carrere S."/>
            <person name="Mayjonade B."/>
            <person name="Legrand L."/>
            <person name="Gill N."/>
            <person name="Kane N.C."/>
            <person name="Bowers J.E."/>
            <person name="Hubner S."/>
            <person name="Bellec A."/>
            <person name="Berard A."/>
            <person name="Berges H."/>
            <person name="Blanchet N."/>
            <person name="Boniface M.C."/>
            <person name="Brunel D."/>
            <person name="Catrice O."/>
            <person name="Chaidir N."/>
            <person name="Claudel C."/>
            <person name="Donnadieu C."/>
            <person name="Faraut T."/>
            <person name="Fievet G."/>
            <person name="Helmstetter N."/>
            <person name="King M."/>
            <person name="Knapp S.J."/>
            <person name="Lai Z."/>
            <person name="Le Paslier M.C."/>
            <person name="Lippi Y."/>
            <person name="Lorenzon L."/>
            <person name="Mandel J.R."/>
            <person name="Marage G."/>
            <person name="Marchand G."/>
            <person name="Marquand E."/>
            <person name="Bret-Mestries E."/>
            <person name="Morien E."/>
            <person name="Nambeesan S."/>
            <person name="Nguyen T."/>
            <person name="Pegot-Espagnet P."/>
            <person name="Pouilly N."/>
            <person name="Raftis F."/>
            <person name="Sallet E."/>
            <person name="Schiex T."/>
            <person name="Thomas J."/>
            <person name="Vandecasteele C."/>
            <person name="Vares D."/>
            <person name="Vear F."/>
            <person name="Vautrin S."/>
            <person name="Crespi M."/>
            <person name="Mangin B."/>
            <person name="Burke J.M."/>
            <person name="Salse J."/>
            <person name="Munos S."/>
            <person name="Vincourt P."/>
            <person name="Rieseberg L.H."/>
            <person name="Langlade N.B."/>
        </authorList>
    </citation>
    <scope>NUCLEOTIDE SEQUENCE</scope>
    <source>
        <tissue evidence="2">Leaves</tissue>
    </source>
</reference>
<feature type="region of interest" description="Disordered" evidence="1">
    <location>
        <begin position="370"/>
        <end position="390"/>
    </location>
</feature>
<comment type="caution">
    <text evidence="2">The sequence shown here is derived from an EMBL/GenBank/DDBJ whole genome shotgun (WGS) entry which is preliminary data.</text>
</comment>
<proteinExistence type="predicted"/>
<protein>
    <submittedName>
        <fullName evidence="2">Uncharacterized protein</fullName>
    </submittedName>
</protein>
<evidence type="ECO:0000313" key="2">
    <source>
        <dbReference type="EMBL" id="KAF5795144.1"/>
    </source>
</evidence>
<sequence length="533" mass="57866">MLIYVHMCGCVTDTMASSSDTGVSDTLDPVAIVSDDEILFEGEVYTSDTTSTDDDDFQPFALPDFGDEVQPDDGILAGDLPLAEIPAPAPLTAFPVADLPLDVLSDYDIDLFVEGPPEDDHEGGALIADDVAIPIAEAPVEEAPSDSPGPDSSESMASASLHDRGVQHYSPGTDSDIAMSAAPGSPHEFEFDHEFEDEFDPVFPPDFDPDHEIEFIPVDQPLEAPVAPIDQFLDIPADFDMDFADPEPVVAPEPVIAPDPVPVYDHVLVDAPALAPPIVDIPIVAPPVADVPIADAPALAPPVVDHALFATHIDPRYTDTHNGWINDDDDYPPFVLPVTPPVAPVSAPIDVPFFHPHITDSHRSDLPITFLQDIPPPRPGEGSSRQQPAFVPPVSSSIPFMSQFPHTTPSFIPSGEPFLWSSPNVMLLSDPYHPFHVGYTTEDILTSLQMQQDALSRRVGELERTPRPPPCRCQTPFAAPHTPLPLPPDSDVCFLTPEQHIAYLLRVIHALEEDWVHMRRLLFSYLPPPPPSV</sequence>
<evidence type="ECO:0000313" key="3">
    <source>
        <dbReference type="Proteomes" id="UP000215914"/>
    </source>
</evidence>
<keyword evidence="3" id="KW-1185">Reference proteome</keyword>
<reference evidence="2" key="2">
    <citation type="submission" date="2020-06" db="EMBL/GenBank/DDBJ databases">
        <title>Helianthus annuus Genome sequencing and assembly Release 2.</title>
        <authorList>
            <person name="Gouzy J."/>
            <person name="Langlade N."/>
            <person name="Munos S."/>
        </authorList>
    </citation>
    <scope>NUCLEOTIDE SEQUENCE</scope>
    <source>
        <tissue evidence="2">Leaves</tissue>
    </source>
</reference>